<reference evidence="1 2" key="1">
    <citation type="submission" date="2024-02" db="EMBL/GenBank/DDBJ databases">
        <authorList>
            <person name="Chen Y."/>
            <person name="Shah S."/>
            <person name="Dougan E. K."/>
            <person name="Thang M."/>
            <person name="Chan C."/>
        </authorList>
    </citation>
    <scope>NUCLEOTIDE SEQUENCE [LARGE SCALE GENOMIC DNA]</scope>
</reference>
<evidence type="ECO:0000313" key="1">
    <source>
        <dbReference type="EMBL" id="CAK9109575.1"/>
    </source>
</evidence>
<proteinExistence type="predicted"/>
<gene>
    <name evidence="1" type="ORF">SCF082_LOCUS50926</name>
</gene>
<dbReference type="Proteomes" id="UP001642464">
    <property type="component" value="Unassembled WGS sequence"/>
</dbReference>
<evidence type="ECO:0000313" key="2">
    <source>
        <dbReference type="Proteomes" id="UP001642464"/>
    </source>
</evidence>
<feature type="non-terminal residue" evidence="1">
    <location>
        <position position="1"/>
    </location>
</feature>
<sequence>NQLQKVKELASTFITGDEAASEHEAIVQGFPSLVLQHIDAPMLLLAFMNNQEDVPKVLAPFTAVNAAAQQKAMGDEAAETEAIKTMQSQVSFVRSLVEKFLVPAFSTVCAGISDPVQSLSETGQILPNVRKILCAMEASYRKKLPEDIVGALSNFWREIATANGSLLDVEKKLTVETFVNATTNLMKLQRVKGLVTLQQHFASFSEEDLKDANLKCFADLFTAAEKRVTDDELFAKPDSWCASLVASGLRDELTSLAGTVRSGLGLQVQKKIRICDHIAEAANSPESDMFKGTAWGDKDVIKRGILALLDLASEDARQVAPQEVASVAAKIKGGLVSTIDSLRDAMVSQKANLKDIWEQFHAVKKAVADKNAFDESVQAMVKEIEQPAAGSEGQNDVGKAHEGLAASVMGLLQLEAKASQILCWKADLANEEVGLKSDLAALEQSSQEGPTSTDLGVCIQVVCSAEIFFRKDTETKLLQAYKNLQNYVSTKLKLAKKDYMPEVVKLVEKHEKEQVDVPQITSGRMREGLDVQKEKLGLKDVPPEEYRKHLVFDEKALKG</sequence>
<organism evidence="1 2">
    <name type="scientific">Durusdinium trenchii</name>
    <dbReference type="NCBI Taxonomy" id="1381693"/>
    <lineage>
        <taxon>Eukaryota</taxon>
        <taxon>Sar</taxon>
        <taxon>Alveolata</taxon>
        <taxon>Dinophyceae</taxon>
        <taxon>Suessiales</taxon>
        <taxon>Symbiodiniaceae</taxon>
        <taxon>Durusdinium</taxon>
    </lineage>
</organism>
<accession>A0ABP0SBC2</accession>
<feature type="non-terminal residue" evidence="1">
    <location>
        <position position="559"/>
    </location>
</feature>
<keyword evidence="2" id="KW-1185">Reference proteome</keyword>
<dbReference type="EMBL" id="CAXAMM010043336">
    <property type="protein sequence ID" value="CAK9109575.1"/>
    <property type="molecule type" value="Genomic_DNA"/>
</dbReference>
<name>A0ABP0SBC2_9DINO</name>
<comment type="caution">
    <text evidence="1">The sequence shown here is derived from an EMBL/GenBank/DDBJ whole genome shotgun (WGS) entry which is preliminary data.</text>
</comment>
<protein>
    <submittedName>
        <fullName evidence="1">Uncharacterized protein</fullName>
    </submittedName>
</protein>